<evidence type="ECO:0000313" key="1">
    <source>
        <dbReference type="EMBL" id="TRZ38389.1"/>
    </source>
</evidence>
<dbReference type="Proteomes" id="UP000319837">
    <property type="component" value="Unassembled WGS sequence"/>
</dbReference>
<gene>
    <name evidence="1" type="ORF">CEQ21_23630</name>
</gene>
<protein>
    <submittedName>
        <fullName evidence="1">Aspartyl-phosphate phosphatase Spo0E family protein</fullName>
    </submittedName>
</protein>
<dbReference type="InterPro" id="IPR036638">
    <property type="entry name" value="HLH_DNA-bd_sf"/>
</dbReference>
<sequence>MSNQQLIYLIEQKRETLLEVAKLHGFASPIVIKCSQELDVLINKLMEDSPKQKETANQ</sequence>
<name>A0A553SN16_NIACI</name>
<comment type="caution">
    <text evidence="1">The sequence shown here is derived from an EMBL/GenBank/DDBJ whole genome shotgun (WGS) entry which is preliminary data.</text>
</comment>
<evidence type="ECO:0000313" key="2">
    <source>
        <dbReference type="Proteomes" id="UP000319837"/>
    </source>
</evidence>
<reference evidence="2" key="1">
    <citation type="submission" date="2018-10" db="EMBL/GenBank/DDBJ databases">
        <title>FDA dAtabase for Regulatory Grade micrObial Sequences (FDA-ARGOS): Supporting development and validation of Infectious Disease Dx tests.</title>
        <authorList>
            <person name="Minogue T."/>
            <person name="Wolcott M."/>
            <person name="Wasieloski L."/>
            <person name="Aguilar W."/>
            <person name="Moore D."/>
            <person name="Tallon L."/>
            <person name="Sadzewicz L."/>
            <person name="Sengamalay N."/>
            <person name="Ott S."/>
            <person name="Godinez A."/>
            <person name="Nagaraj S."/>
            <person name="Vavikolanu K."/>
            <person name="Vyas G."/>
            <person name="Nadendla S."/>
            <person name="George J."/>
            <person name="Sichtig H."/>
        </authorList>
    </citation>
    <scope>NUCLEOTIDE SEQUENCE [LARGE SCALE GENOMIC DNA]</scope>
    <source>
        <strain evidence="2">FDAARGOS_343</strain>
    </source>
</reference>
<dbReference type="InterPro" id="IPR037208">
    <property type="entry name" value="Spo0E-like_sf"/>
</dbReference>
<dbReference type="GO" id="GO:0046983">
    <property type="term" value="F:protein dimerization activity"/>
    <property type="evidence" value="ECO:0007669"/>
    <property type="project" value="InterPro"/>
</dbReference>
<organism evidence="1 2">
    <name type="scientific">Niallia circulans</name>
    <name type="common">Bacillus circulans</name>
    <dbReference type="NCBI Taxonomy" id="1397"/>
    <lineage>
        <taxon>Bacteria</taxon>
        <taxon>Bacillati</taxon>
        <taxon>Bacillota</taxon>
        <taxon>Bacilli</taxon>
        <taxon>Bacillales</taxon>
        <taxon>Bacillaceae</taxon>
        <taxon>Niallia</taxon>
    </lineage>
</organism>
<dbReference type="InterPro" id="IPR018540">
    <property type="entry name" value="Spo0E-like"/>
</dbReference>
<dbReference type="Pfam" id="PF09388">
    <property type="entry name" value="SpoOE-like"/>
    <property type="match status" value="1"/>
</dbReference>
<dbReference type="EMBL" id="RIBP01000004">
    <property type="protein sequence ID" value="TRZ38389.1"/>
    <property type="molecule type" value="Genomic_DNA"/>
</dbReference>
<dbReference type="GO" id="GO:0043937">
    <property type="term" value="P:regulation of sporulation"/>
    <property type="evidence" value="ECO:0007669"/>
    <property type="project" value="InterPro"/>
</dbReference>
<dbReference type="RefSeq" id="WP_235907319.1">
    <property type="nucleotide sequence ID" value="NZ_RIBP01000004.1"/>
</dbReference>
<proteinExistence type="predicted"/>
<dbReference type="AlphaFoldDB" id="A0A553SN16"/>
<accession>A0A553SN16</accession>
<dbReference type="SUPFAM" id="SSF140500">
    <property type="entry name" value="BAS1536-like"/>
    <property type="match status" value="1"/>
</dbReference>
<dbReference type="Gene3D" id="4.10.280.10">
    <property type="entry name" value="Helix-loop-helix DNA-binding domain"/>
    <property type="match status" value="1"/>
</dbReference>